<proteinExistence type="predicted"/>
<protein>
    <submittedName>
        <fullName evidence="1">Uncharacterized protein</fullName>
    </submittedName>
</protein>
<dbReference type="AlphaFoldDB" id="A0A8H7A504"/>
<dbReference type="EMBL" id="JAACFV010000225">
    <property type="protein sequence ID" value="KAF7502713.1"/>
    <property type="molecule type" value="Genomic_DNA"/>
</dbReference>
<sequence length="144" mass="16294">MMDKARTQPDMHNLEVNSTTFIKLSDKQIAQGETAGTHNLQRLAQAISSNEQTPRVSPLEATDTFHRSTQVSAEHHRVHFNLDGDEDTVYAVGLVAYLVGDSDEGDIEAESWEIEGRNVFEFTIRSLEEYKRVFVHEWLKGGMS</sequence>
<dbReference type="Proteomes" id="UP000606974">
    <property type="component" value="Unassembled WGS sequence"/>
</dbReference>
<gene>
    <name evidence="1" type="ORF">GJ744_005221</name>
</gene>
<keyword evidence="2" id="KW-1185">Reference proteome</keyword>
<evidence type="ECO:0000313" key="2">
    <source>
        <dbReference type="Proteomes" id="UP000606974"/>
    </source>
</evidence>
<name>A0A8H7A504_9EURO</name>
<organism evidence="1 2">
    <name type="scientific">Endocarpon pusillum</name>
    <dbReference type="NCBI Taxonomy" id="364733"/>
    <lineage>
        <taxon>Eukaryota</taxon>
        <taxon>Fungi</taxon>
        <taxon>Dikarya</taxon>
        <taxon>Ascomycota</taxon>
        <taxon>Pezizomycotina</taxon>
        <taxon>Eurotiomycetes</taxon>
        <taxon>Chaetothyriomycetidae</taxon>
        <taxon>Verrucariales</taxon>
        <taxon>Verrucariaceae</taxon>
        <taxon>Endocarpon</taxon>
    </lineage>
</organism>
<reference evidence="1" key="1">
    <citation type="submission" date="2020-02" db="EMBL/GenBank/DDBJ databases">
        <authorList>
            <person name="Palmer J.M."/>
        </authorList>
    </citation>
    <scope>NUCLEOTIDE SEQUENCE</scope>
    <source>
        <strain evidence="1">EPUS1.4</strain>
        <tissue evidence="1">Thallus</tissue>
    </source>
</reference>
<comment type="caution">
    <text evidence="1">The sequence shown here is derived from an EMBL/GenBank/DDBJ whole genome shotgun (WGS) entry which is preliminary data.</text>
</comment>
<accession>A0A8H7A504</accession>
<evidence type="ECO:0000313" key="1">
    <source>
        <dbReference type="EMBL" id="KAF7502713.1"/>
    </source>
</evidence>